<accession>A0A939G9A9</accession>
<reference evidence="2 3" key="1">
    <citation type="submission" date="2021-03" db="EMBL/GenBank/DDBJ databases">
        <title>Fibrella sp. HMF5036 genome sequencing and assembly.</title>
        <authorList>
            <person name="Kang H."/>
            <person name="Kim H."/>
            <person name="Bae S."/>
            <person name="Joh K."/>
        </authorList>
    </citation>
    <scope>NUCLEOTIDE SEQUENCE [LARGE SCALE GENOMIC DNA]</scope>
    <source>
        <strain evidence="2 3">HMF5036</strain>
    </source>
</reference>
<comment type="caution">
    <text evidence="2">The sequence shown here is derived from an EMBL/GenBank/DDBJ whole genome shotgun (WGS) entry which is preliminary data.</text>
</comment>
<evidence type="ECO:0000313" key="3">
    <source>
        <dbReference type="Proteomes" id="UP000664795"/>
    </source>
</evidence>
<dbReference type="RefSeq" id="WP_207336165.1">
    <property type="nucleotide sequence ID" value="NZ_JAFMYU010000011.1"/>
</dbReference>
<dbReference type="PANTHER" id="PTHR48079:SF6">
    <property type="entry name" value="NAD(P)-BINDING DOMAIN-CONTAINING PROTEIN-RELATED"/>
    <property type="match status" value="1"/>
</dbReference>
<evidence type="ECO:0000313" key="2">
    <source>
        <dbReference type="EMBL" id="MBO0932193.1"/>
    </source>
</evidence>
<proteinExistence type="predicted"/>
<dbReference type="InterPro" id="IPR051783">
    <property type="entry name" value="NAD(P)-dependent_oxidoreduct"/>
</dbReference>
<dbReference type="InterPro" id="IPR001509">
    <property type="entry name" value="Epimerase_deHydtase"/>
</dbReference>
<name>A0A939G9A9_9BACT</name>
<dbReference type="AlphaFoldDB" id="A0A939G9A9"/>
<dbReference type="Pfam" id="PF01370">
    <property type="entry name" value="Epimerase"/>
    <property type="match status" value="1"/>
</dbReference>
<dbReference type="Proteomes" id="UP000664795">
    <property type="component" value="Unassembled WGS sequence"/>
</dbReference>
<dbReference type="GO" id="GO:0004029">
    <property type="term" value="F:aldehyde dehydrogenase (NAD+) activity"/>
    <property type="evidence" value="ECO:0007669"/>
    <property type="project" value="TreeGrafter"/>
</dbReference>
<keyword evidence="3" id="KW-1185">Reference proteome</keyword>
<dbReference type="EMBL" id="JAFMYU010000011">
    <property type="protein sequence ID" value="MBO0932193.1"/>
    <property type="molecule type" value="Genomic_DNA"/>
</dbReference>
<protein>
    <submittedName>
        <fullName evidence="2">NAD-dependent epimerase/dehydratase family protein</fullName>
    </submittedName>
</protein>
<dbReference type="Gene3D" id="3.40.50.720">
    <property type="entry name" value="NAD(P)-binding Rossmann-like Domain"/>
    <property type="match status" value="1"/>
</dbReference>
<dbReference type="PANTHER" id="PTHR48079">
    <property type="entry name" value="PROTEIN YEEZ"/>
    <property type="match status" value="1"/>
</dbReference>
<dbReference type="InterPro" id="IPR036291">
    <property type="entry name" value="NAD(P)-bd_dom_sf"/>
</dbReference>
<gene>
    <name evidence="2" type="ORF">J2I48_14370</name>
</gene>
<dbReference type="GO" id="GO:0005737">
    <property type="term" value="C:cytoplasm"/>
    <property type="evidence" value="ECO:0007669"/>
    <property type="project" value="TreeGrafter"/>
</dbReference>
<sequence length="330" mass="35595">MPTTILLTGANGFLGSHIVRELLARRYNVRALVRPGSNRKTLPELPIEIVEGDLLNPADVLRAAKGCKAVIHAAALAQVNPARDPQVWAVNKTGTENVLAAVKQAGLKRLVYVGTANVFGFGTKEQPGTERSPYTGQTYGVDYMDSKVAATELVRQAAHRDDVAAIMVHPTFLLGPLDSKPTSGAMLLAIAKKQLPGYPAGGKNYVHVRDAAIATVNALTMGRLGESYILGNENLTYHEAFALMASVAGVTPPHFALPPTVARFYAQASQWLANIRGRVPAVNVPMAMIANDGHYFSSEKAVRELNLPQTPIREAVQEAYDWFSANGYLR</sequence>
<dbReference type="SUPFAM" id="SSF51735">
    <property type="entry name" value="NAD(P)-binding Rossmann-fold domains"/>
    <property type="match status" value="1"/>
</dbReference>
<evidence type="ECO:0000259" key="1">
    <source>
        <dbReference type="Pfam" id="PF01370"/>
    </source>
</evidence>
<feature type="domain" description="NAD-dependent epimerase/dehydratase" evidence="1">
    <location>
        <begin position="5"/>
        <end position="231"/>
    </location>
</feature>
<organism evidence="2 3">
    <name type="scientific">Fibrella aquatilis</name>
    <dbReference type="NCBI Taxonomy" id="2817059"/>
    <lineage>
        <taxon>Bacteria</taxon>
        <taxon>Pseudomonadati</taxon>
        <taxon>Bacteroidota</taxon>
        <taxon>Cytophagia</taxon>
        <taxon>Cytophagales</taxon>
        <taxon>Spirosomataceae</taxon>
        <taxon>Fibrella</taxon>
    </lineage>
</organism>